<evidence type="ECO:0000313" key="10">
    <source>
        <dbReference type="Proteomes" id="UP000677436"/>
    </source>
</evidence>
<evidence type="ECO:0000256" key="1">
    <source>
        <dbReference type="ARBA" id="ARBA00004127"/>
    </source>
</evidence>
<evidence type="ECO:0000256" key="8">
    <source>
        <dbReference type="RuleBase" id="RU362101"/>
    </source>
</evidence>
<organism evidence="9 10">
    <name type="scientific">Polycladomyces abyssicola</name>
    <dbReference type="NCBI Taxonomy" id="1125966"/>
    <lineage>
        <taxon>Bacteria</taxon>
        <taxon>Bacillati</taxon>
        <taxon>Bacillota</taxon>
        <taxon>Bacilli</taxon>
        <taxon>Bacillales</taxon>
        <taxon>Thermoactinomycetaceae</taxon>
        <taxon>Polycladomyces</taxon>
    </lineage>
</organism>
<dbReference type="GO" id="GO:0012505">
    <property type="term" value="C:endomembrane system"/>
    <property type="evidence" value="ECO:0007669"/>
    <property type="project" value="UniProtKB-SubCell"/>
</dbReference>
<keyword evidence="4" id="KW-0533">Nickel</keyword>
<keyword evidence="5 8" id="KW-0812">Transmembrane</keyword>
<dbReference type="EMBL" id="AP024601">
    <property type="protein sequence ID" value="BCU80512.1"/>
    <property type="molecule type" value="Genomic_DNA"/>
</dbReference>
<dbReference type="AlphaFoldDB" id="A0A8D5UEC7"/>
<accession>A0A8D5UEC7</accession>
<dbReference type="KEGG" id="pabs:JIR001_02950"/>
<dbReference type="GO" id="GO:0005886">
    <property type="term" value="C:plasma membrane"/>
    <property type="evidence" value="ECO:0007669"/>
    <property type="project" value="UniProtKB-SubCell"/>
</dbReference>
<comment type="subcellular location">
    <subcellularLocation>
        <location evidence="8">Cell membrane</location>
        <topology evidence="8">Multi-pass membrane protein</topology>
    </subcellularLocation>
    <subcellularLocation>
        <location evidence="1">Endomembrane system</location>
        <topology evidence="1">Multi-pass membrane protein</topology>
    </subcellularLocation>
</comment>
<dbReference type="PANTHER" id="PTHR31611">
    <property type="entry name" value="HIGH-AFFINITY NICKEL TRANSPORT PROTEIN NIC1"/>
    <property type="match status" value="1"/>
</dbReference>
<feature type="transmembrane region" description="Helical" evidence="8">
    <location>
        <begin position="45"/>
        <end position="64"/>
    </location>
</feature>
<dbReference type="GO" id="GO:0015099">
    <property type="term" value="F:nickel cation transmembrane transporter activity"/>
    <property type="evidence" value="ECO:0007669"/>
    <property type="project" value="UniProtKB-UniRule"/>
</dbReference>
<feature type="transmembrane region" description="Helical" evidence="8">
    <location>
        <begin position="208"/>
        <end position="230"/>
    </location>
</feature>
<keyword evidence="7 8" id="KW-0472">Membrane</keyword>
<evidence type="ECO:0000256" key="5">
    <source>
        <dbReference type="ARBA" id="ARBA00022692"/>
    </source>
</evidence>
<dbReference type="Pfam" id="PF03824">
    <property type="entry name" value="NicO"/>
    <property type="match status" value="1"/>
</dbReference>
<evidence type="ECO:0000256" key="2">
    <source>
        <dbReference type="ARBA" id="ARBA00010892"/>
    </source>
</evidence>
<dbReference type="Proteomes" id="UP000677436">
    <property type="component" value="Chromosome"/>
</dbReference>
<evidence type="ECO:0000313" key="9">
    <source>
        <dbReference type="EMBL" id="BCU80512.1"/>
    </source>
</evidence>
<feature type="transmembrane region" description="Helical" evidence="8">
    <location>
        <begin position="164"/>
        <end position="187"/>
    </location>
</feature>
<evidence type="ECO:0000256" key="7">
    <source>
        <dbReference type="ARBA" id="ARBA00023136"/>
    </source>
</evidence>
<keyword evidence="10" id="KW-1185">Reference proteome</keyword>
<name>A0A8D5UEC7_9BACL</name>
<proteinExistence type="inferred from homology"/>
<reference evidence="9" key="1">
    <citation type="journal article" date="2013" name="Int. J. Syst. Evol. Microbiol.">
        <title>Polycladomyces abyssicola gen. nov., sp. nov., a thermophilic filamentous bacterium isolated from hemipelagic sediment.</title>
        <authorList>
            <person name="Tsubouchi T."/>
            <person name="Shimane Y."/>
            <person name="Mori K."/>
            <person name="Usui K."/>
            <person name="Hiraki T."/>
            <person name="Tame A."/>
            <person name="Uematsu K."/>
            <person name="Maruyama T."/>
            <person name="Hatada Y."/>
        </authorList>
    </citation>
    <scope>NUCLEOTIDE SEQUENCE</scope>
    <source>
        <strain evidence="9">JIR-001</strain>
    </source>
</reference>
<dbReference type="RefSeq" id="WP_212773881.1">
    <property type="nucleotide sequence ID" value="NZ_AP024601.1"/>
</dbReference>
<feature type="transmembrane region" description="Helical" evidence="8">
    <location>
        <begin position="76"/>
        <end position="97"/>
    </location>
</feature>
<sequence>MENVSLLILVFTLGLRHGLDADHLACIDGLARYNWRKGSSIARWVGTLFSFGHGLVVASIGIILGNISQNFRLPDYVDLFVTWFSILSLFLIGTLNINNLLKTRLGNQDEYRPQGIKGKLIPKKLQETSNPLLIILIGGLFALASETVSQASVWVLAANNNANYMPYILGITFMMGMMITDTIDSLITNKILRQSSKLGQSASRVMGWIIVFLAYGVSFYEAFTFFNPWAELDFEVVGIIIFLLFLFIFAWVSYRTRVDRPFVGLHVSGEENSNSWRK</sequence>
<keyword evidence="3 8" id="KW-0813">Transport</keyword>
<gene>
    <name evidence="9" type="ORF">JIR001_02950</name>
</gene>
<reference evidence="9" key="2">
    <citation type="journal article" date="2021" name="Microbiol. Resour. Announc.">
        <title>Complete Genome Sequence of Polycladomyces abyssicola JIR-001T, Isolated from Hemipelagic Sediment in Deep Seawater.</title>
        <authorList>
            <person name="Tsubouchi T."/>
            <person name="Kaneko Y."/>
        </authorList>
    </citation>
    <scope>NUCLEOTIDE SEQUENCE</scope>
    <source>
        <strain evidence="9">JIR-001</strain>
    </source>
</reference>
<keyword evidence="6 8" id="KW-1133">Transmembrane helix</keyword>
<comment type="similarity">
    <text evidence="2 8">Belongs to the NiCoT transporter (TC 2.A.52) family.</text>
</comment>
<dbReference type="InterPro" id="IPR011541">
    <property type="entry name" value="Ni/Co_transpt_high_affinity"/>
</dbReference>
<evidence type="ECO:0000256" key="6">
    <source>
        <dbReference type="ARBA" id="ARBA00022989"/>
    </source>
</evidence>
<evidence type="ECO:0000256" key="4">
    <source>
        <dbReference type="ARBA" id="ARBA00022596"/>
    </source>
</evidence>
<dbReference type="InterPro" id="IPR004688">
    <property type="entry name" value="Ni/Co_transpt"/>
</dbReference>
<feature type="transmembrane region" description="Helical" evidence="8">
    <location>
        <begin position="236"/>
        <end position="254"/>
    </location>
</feature>
<dbReference type="PANTHER" id="PTHR31611:SF0">
    <property type="entry name" value="HIGH-AFFINITY NICKEL TRANSPORT PROTEIN NIC1"/>
    <property type="match status" value="1"/>
</dbReference>
<evidence type="ECO:0000256" key="3">
    <source>
        <dbReference type="ARBA" id="ARBA00022448"/>
    </source>
</evidence>
<protein>
    <recommendedName>
        <fullName evidence="8">Nickel/cobalt efflux system</fullName>
    </recommendedName>
</protein>